<keyword evidence="8" id="KW-0133">Cell shape</keyword>
<name>A0ABW1ZZV3_9GAMM</name>
<evidence type="ECO:0000256" key="4">
    <source>
        <dbReference type="ARBA" id="ARBA00022645"/>
    </source>
</evidence>
<dbReference type="Gene3D" id="3.30.2060.10">
    <property type="entry name" value="Penicillin-binding protein 1b domain"/>
    <property type="match status" value="1"/>
</dbReference>
<gene>
    <name evidence="17" type="ORF">ACFQDL_12150</name>
</gene>
<feature type="domain" description="Bifunctional transglycosylase second" evidence="16">
    <location>
        <begin position="45"/>
        <end position="128"/>
    </location>
</feature>
<protein>
    <submittedName>
        <fullName evidence="17">Transglycosylase domain-containing protein</fullName>
    </submittedName>
</protein>
<keyword evidence="5" id="KW-0645">Protease</keyword>
<organism evidence="17 18">
    <name type="scientific">Marinobacterium aestuariivivens</name>
    <dbReference type="NCBI Taxonomy" id="1698799"/>
    <lineage>
        <taxon>Bacteria</taxon>
        <taxon>Pseudomonadati</taxon>
        <taxon>Pseudomonadota</taxon>
        <taxon>Gammaproteobacteria</taxon>
        <taxon>Oceanospirillales</taxon>
        <taxon>Oceanospirillaceae</taxon>
        <taxon>Marinobacterium</taxon>
    </lineage>
</organism>
<evidence type="ECO:0000259" key="16">
    <source>
        <dbReference type="Pfam" id="PF14814"/>
    </source>
</evidence>
<dbReference type="RefSeq" id="WP_379909242.1">
    <property type="nucleotide sequence ID" value="NZ_JBHSWE010000001.1"/>
</dbReference>
<accession>A0ABW1ZZV3</accession>
<keyword evidence="10" id="KW-0472">Membrane</keyword>
<comment type="catalytic activity">
    <reaction evidence="14">
        <text>[GlcNAc-(1-&gt;4)-Mur2Ac(oyl-L-Ala-gamma-D-Glu-L-Lys-D-Ala-D-Ala)](n)-di-trans,octa-cis-undecaprenyl diphosphate + beta-D-GlcNAc-(1-&gt;4)-Mur2Ac(oyl-L-Ala-gamma-D-Glu-L-Lys-D-Ala-D-Ala)-di-trans,octa-cis-undecaprenyl diphosphate = [GlcNAc-(1-&gt;4)-Mur2Ac(oyl-L-Ala-gamma-D-Glu-L-Lys-D-Ala-D-Ala)](n+1)-di-trans,octa-cis-undecaprenyl diphosphate + di-trans,octa-cis-undecaprenyl diphosphate + H(+)</text>
        <dbReference type="Rhea" id="RHEA:23708"/>
        <dbReference type="Rhea" id="RHEA-COMP:9602"/>
        <dbReference type="Rhea" id="RHEA-COMP:9603"/>
        <dbReference type="ChEBI" id="CHEBI:15378"/>
        <dbReference type="ChEBI" id="CHEBI:58405"/>
        <dbReference type="ChEBI" id="CHEBI:60033"/>
        <dbReference type="ChEBI" id="CHEBI:78435"/>
        <dbReference type="EC" id="2.4.99.28"/>
    </reaction>
</comment>
<comment type="caution">
    <text evidence="17">The sequence shown here is derived from an EMBL/GenBank/DDBJ whole genome shotgun (WGS) entry which is preliminary data.</text>
</comment>
<dbReference type="InterPro" id="IPR001264">
    <property type="entry name" value="Glyco_trans_51"/>
</dbReference>
<evidence type="ECO:0000256" key="7">
    <source>
        <dbReference type="ARBA" id="ARBA00022679"/>
    </source>
</evidence>
<dbReference type="InterPro" id="IPR023346">
    <property type="entry name" value="Lysozyme-like_dom_sf"/>
</dbReference>
<evidence type="ECO:0000256" key="11">
    <source>
        <dbReference type="ARBA" id="ARBA00023268"/>
    </source>
</evidence>
<evidence type="ECO:0000256" key="8">
    <source>
        <dbReference type="ARBA" id="ARBA00022960"/>
    </source>
</evidence>
<dbReference type="Proteomes" id="UP001596422">
    <property type="component" value="Unassembled WGS sequence"/>
</dbReference>
<dbReference type="SUPFAM" id="SSF56601">
    <property type="entry name" value="beta-lactamase/transpeptidase-like"/>
    <property type="match status" value="1"/>
</dbReference>
<keyword evidence="9" id="KW-0573">Peptidoglycan synthesis</keyword>
<comment type="subcellular location">
    <subcellularLocation>
        <location evidence="1">Cell membrane</location>
    </subcellularLocation>
</comment>
<keyword evidence="5" id="KW-0378">Hydrolase</keyword>
<keyword evidence="3" id="KW-1003">Cell membrane</keyword>
<evidence type="ECO:0000256" key="3">
    <source>
        <dbReference type="ARBA" id="ARBA00022475"/>
    </source>
</evidence>
<dbReference type="PANTHER" id="PTHR32282:SF11">
    <property type="entry name" value="PENICILLIN-BINDING PROTEIN 1B"/>
    <property type="match status" value="1"/>
</dbReference>
<keyword evidence="11" id="KW-0511">Multifunctional enzyme</keyword>
<dbReference type="InterPro" id="IPR050396">
    <property type="entry name" value="Glycosyltr_51/Transpeptidase"/>
</dbReference>
<evidence type="ECO:0000259" key="15">
    <source>
        <dbReference type="Pfam" id="PF00912"/>
    </source>
</evidence>
<dbReference type="Pfam" id="PF14814">
    <property type="entry name" value="UB2H"/>
    <property type="match status" value="1"/>
</dbReference>
<dbReference type="Gene3D" id="1.10.3810.10">
    <property type="entry name" value="Biosynthetic peptidoglycan transglycosylase-like"/>
    <property type="match status" value="1"/>
</dbReference>
<dbReference type="Gene3D" id="3.40.710.10">
    <property type="entry name" value="DD-peptidase/beta-lactamase superfamily"/>
    <property type="match status" value="1"/>
</dbReference>
<proteinExistence type="predicted"/>
<evidence type="ECO:0000256" key="13">
    <source>
        <dbReference type="ARBA" id="ARBA00034000"/>
    </source>
</evidence>
<keyword evidence="4" id="KW-0121">Carboxypeptidase</keyword>
<feature type="domain" description="Glycosyl transferase family 51" evidence="15">
    <location>
        <begin position="140"/>
        <end position="309"/>
    </location>
</feature>
<evidence type="ECO:0000256" key="2">
    <source>
        <dbReference type="ARBA" id="ARBA00004752"/>
    </source>
</evidence>
<evidence type="ECO:0000313" key="18">
    <source>
        <dbReference type="Proteomes" id="UP001596422"/>
    </source>
</evidence>
<evidence type="ECO:0000313" key="17">
    <source>
        <dbReference type="EMBL" id="MFC6670741.1"/>
    </source>
</evidence>
<dbReference type="InterPro" id="IPR036950">
    <property type="entry name" value="PBP_transglycosylase"/>
</dbReference>
<dbReference type="InterPro" id="IPR012338">
    <property type="entry name" value="Beta-lactam/transpept-like"/>
</dbReference>
<keyword evidence="6" id="KW-0328">Glycosyltransferase</keyword>
<dbReference type="EMBL" id="JBHSWE010000001">
    <property type="protein sequence ID" value="MFC6670741.1"/>
    <property type="molecule type" value="Genomic_DNA"/>
</dbReference>
<evidence type="ECO:0000256" key="1">
    <source>
        <dbReference type="ARBA" id="ARBA00004236"/>
    </source>
</evidence>
<comment type="pathway">
    <text evidence="2">Cell wall biogenesis; peptidoglycan biosynthesis.</text>
</comment>
<evidence type="ECO:0000256" key="12">
    <source>
        <dbReference type="ARBA" id="ARBA00023316"/>
    </source>
</evidence>
<keyword evidence="18" id="KW-1185">Reference proteome</keyword>
<evidence type="ECO:0000256" key="9">
    <source>
        <dbReference type="ARBA" id="ARBA00022984"/>
    </source>
</evidence>
<evidence type="ECO:0000256" key="14">
    <source>
        <dbReference type="ARBA" id="ARBA00049902"/>
    </source>
</evidence>
<dbReference type="PANTHER" id="PTHR32282">
    <property type="entry name" value="BINDING PROTEIN TRANSPEPTIDASE, PUTATIVE-RELATED"/>
    <property type="match status" value="1"/>
</dbReference>
<keyword evidence="12" id="KW-0961">Cell wall biogenesis/degradation</keyword>
<evidence type="ECO:0000256" key="10">
    <source>
        <dbReference type="ARBA" id="ARBA00023136"/>
    </source>
</evidence>
<dbReference type="SUPFAM" id="SSF53955">
    <property type="entry name" value="Lysozyme-like"/>
    <property type="match status" value="1"/>
</dbReference>
<evidence type="ECO:0000256" key="5">
    <source>
        <dbReference type="ARBA" id="ARBA00022670"/>
    </source>
</evidence>
<dbReference type="Pfam" id="PF00912">
    <property type="entry name" value="Transgly"/>
    <property type="match status" value="1"/>
</dbReference>
<sequence length="409" mass="46401">MLKLTLVLSVFAAIGLAYLDMQVRTKFEGKRWALPAKVYARPLELYSGQPLSMDDLKTELDGLGYRFVRSTAAPGQAEWASSRVRLHTRGFVFPDGYEPSRQLLLDFRGNSLSRIRDGEGRSLPLARLEPVLVGGIYPHSNEDRDLIRISEAPPYLIEALIGIEDRSYYDHFGISLKGIARAMWVNIQAGRFVQGGSTLTQQLIKNFYLTADRTLLRKLTEIPMAVLLELHYGKDEILEAYLNEVYLGQSGARAVHGFGLASQYYFGRPIQELQLHQVALLAGLVKGPSYYDPRRHPERARERRDLVLAILEERGIITPEQLAEARSRDLDVVKTRSLHKGAYPAYLDLVKRQLREDYRDEDLSSEGLRVFTSLDPIVHRRAEAAMVETTAQLEKSTARNSRACRAAWW</sequence>
<keyword evidence="7" id="KW-0808">Transferase</keyword>
<evidence type="ECO:0000256" key="6">
    <source>
        <dbReference type="ARBA" id="ARBA00022676"/>
    </source>
</evidence>
<dbReference type="InterPro" id="IPR028166">
    <property type="entry name" value="UB2H"/>
</dbReference>
<comment type="catalytic activity">
    <reaction evidence="13">
        <text>Preferential cleavage: (Ac)2-L-Lys-D-Ala-|-D-Ala. Also transpeptidation of peptidyl-alanyl moieties that are N-acyl substituents of D-alanine.</text>
        <dbReference type="EC" id="3.4.16.4"/>
    </reaction>
</comment>
<reference evidence="18" key="1">
    <citation type="journal article" date="2019" name="Int. J. Syst. Evol. Microbiol.">
        <title>The Global Catalogue of Microorganisms (GCM) 10K type strain sequencing project: providing services to taxonomists for standard genome sequencing and annotation.</title>
        <authorList>
            <consortium name="The Broad Institute Genomics Platform"/>
            <consortium name="The Broad Institute Genome Sequencing Center for Infectious Disease"/>
            <person name="Wu L."/>
            <person name="Ma J."/>
        </authorList>
    </citation>
    <scope>NUCLEOTIDE SEQUENCE [LARGE SCALE GENOMIC DNA]</scope>
    <source>
        <strain evidence="18">NBRC 111756</strain>
    </source>
</reference>